<dbReference type="GO" id="GO:0019789">
    <property type="term" value="F:SUMO transferase activity"/>
    <property type="evidence" value="ECO:0007669"/>
    <property type="project" value="InterPro"/>
</dbReference>
<dbReference type="GO" id="GO:0007131">
    <property type="term" value="P:reciprocal meiotic recombination"/>
    <property type="evidence" value="ECO:0007669"/>
    <property type="project" value="InterPro"/>
</dbReference>
<protein>
    <submittedName>
        <fullName evidence="4">Uncharacterized protein</fullName>
    </submittedName>
</protein>
<dbReference type="GO" id="GO:0007129">
    <property type="term" value="P:homologous chromosome pairing at meiosis"/>
    <property type="evidence" value="ECO:0007669"/>
    <property type="project" value="TreeGrafter"/>
</dbReference>
<dbReference type="InterPro" id="IPR042123">
    <property type="entry name" value="Zip3/RNF212-like"/>
</dbReference>
<evidence type="ECO:0000313" key="5">
    <source>
        <dbReference type="Proteomes" id="UP000301737"/>
    </source>
</evidence>
<dbReference type="AlphaFoldDB" id="A0A4C2E3C1"/>
<sequence length="324" mass="36750">MASSLFDQPFVHCGVCHRVSSQEDPLYLTSCAHTLCSQHMNIEICPICHISDILVIKLTDSKQLPDEIKMLFQPIPSLLENFHNVSQFQITGMVNQCHYYRSTCEKLKEKCARQRQLLFQAKEELDSVASLKNRIAELELRLQSQFTPSSSTVFSGLRTNHRAPDTVDLTLEDNQEESFIRKLKTTNSLRNKRRTVDLPHSEDSSNSSISNVIAESTHVDNVTDQSEINRERSQNISQFSNNLPPALNKLQIVKRNHTLNNNSNTTISRGQQGLITHMRSSTGSNSGMRAQTQTNLLMRRNTTTPRGSIGSSRKPANNKFRRVR</sequence>
<comment type="caution">
    <text evidence="4">The sequence shown here is derived from an EMBL/GenBank/DDBJ whole genome shotgun (WGS) entry which is preliminary data.</text>
</comment>
<keyword evidence="1" id="KW-0469">Meiosis</keyword>
<reference evidence="4 5" key="1">
    <citation type="submission" date="2019-01" db="EMBL/GenBank/DDBJ databases">
        <title>Draft Genome Sequencing of Zygosaccharomyces mellis Ca-7.</title>
        <authorList>
            <person name="Shiwa Y."/>
            <person name="Kanesaki Y."/>
            <person name="Ishige T."/>
            <person name="Mura K."/>
            <person name="Hori T."/>
            <person name="Tamura T."/>
        </authorList>
    </citation>
    <scope>NUCLEOTIDE SEQUENCE [LARGE SCALE GENOMIC DNA]</scope>
    <source>
        <strain evidence="4 5">Ca-7</strain>
    </source>
</reference>
<dbReference type="PANTHER" id="PTHR22663">
    <property type="entry name" value="RING FINGER PROTEIN NARYA-RELATED"/>
    <property type="match status" value="1"/>
</dbReference>
<dbReference type="EMBL" id="BIMX01000006">
    <property type="protein sequence ID" value="GCE98724.1"/>
    <property type="molecule type" value="Genomic_DNA"/>
</dbReference>
<dbReference type="GO" id="GO:0000795">
    <property type="term" value="C:synaptonemal complex"/>
    <property type="evidence" value="ECO:0007669"/>
    <property type="project" value="InterPro"/>
</dbReference>
<dbReference type="Proteomes" id="UP000301737">
    <property type="component" value="Unassembled WGS sequence"/>
</dbReference>
<evidence type="ECO:0000256" key="2">
    <source>
        <dbReference type="SAM" id="Coils"/>
    </source>
</evidence>
<accession>A0A4C2E3C1</accession>
<organism evidence="4 5">
    <name type="scientific">Zygosaccharomyces mellis</name>
    <dbReference type="NCBI Taxonomy" id="42258"/>
    <lineage>
        <taxon>Eukaryota</taxon>
        <taxon>Fungi</taxon>
        <taxon>Dikarya</taxon>
        <taxon>Ascomycota</taxon>
        <taxon>Saccharomycotina</taxon>
        <taxon>Saccharomycetes</taxon>
        <taxon>Saccharomycetales</taxon>
        <taxon>Saccharomycetaceae</taxon>
        <taxon>Zygosaccharomyces</taxon>
    </lineage>
</organism>
<feature type="compositionally biased region" description="Polar residues" evidence="3">
    <location>
        <begin position="300"/>
        <end position="315"/>
    </location>
</feature>
<feature type="region of interest" description="Disordered" evidence="3">
    <location>
        <begin position="300"/>
        <end position="324"/>
    </location>
</feature>
<proteinExistence type="predicted"/>
<evidence type="ECO:0000256" key="1">
    <source>
        <dbReference type="ARBA" id="ARBA00023254"/>
    </source>
</evidence>
<evidence type="ECO:0000256" key="3">
    <source>
        <dbReference type="SAM" id="MobiDB-lite"/>
    </source>
</evidence>
<keyword evidence="5" id="KW-1185">Reference proteome</keyword>
<name>A0A4C2E3C1_9SACH</name>
<dbReference type="PANTHER" id="PTHR22663:SF17">
    <property type="entry name" value="RING FINGER PROTEIN NARYA-RELATED"/>
    <property type="match status" value="1"/>
</dbReference>
<evidence type="ECO:0000313" key="4">
    <source>
        <dbReference type="EMBL" id="GCE98724.1"/>
    </source>
</evidence>
<dbReference type="OrthoDB" id="2535391at2759"/>
<keyword evidence="2" id="KW-0175">Coiled coil</keyword>
<gene>
    <name evidence="4" type="ORF">ZYGM_003478</name>
</gene>
<feature type="coiled-coil region" evidence="2">
    <location>
        <begin position="104"/>
        <end position="141"/>
    </location>
</feature>
<dbReference type="GO" id="GO:0016925">
    <property type="term" value="P:protein sumoylation"/>
    <property type="evidence" value="ECO:0007669"/>
    <property type="project" value="TreeGrafter"/>
</dbReference>